<comment type="caution">
    <text evidence="2">The sequence shown here is derived from an EMBL/GenBank/DDBJ whole genome shotgun (WGS) entry which is preliminary data.</text>
</comment>
<protein>
    <submittedName>
        <fullName evidence="2">Uncharacterized protein</fullName>
    </submittedName>
</protein>
<gene>
    <name evidence="2" type="ORF">MEUPH1_LOCUS22018</name>
</gene>
<feature type="chain" id="PRO_5043729276" evidence="1">
    <location>
        <begin position="23"/>
        <end position="85"/>
    </location>
</feature>
<dbReference type="Proteomes" id="UP001160148">
    <property type="component" value="Unassembled WGS sequence"/>
</dbReference>
<organism evidence="2 3">
    <name type="scientific">Macrosiphum euphorbiae</name>
    <name type="common">potato aphid</name>
    <dbReference type="NCBI Taxonomy" id="13131"/>
    <lineage>
        <taxon>Eukaryota</taxon>
        <taxon>Metazoa</taxon>
        <taxon>Ecdysozoa</taxon>
        <taxon>Arthropoda</taxon>
        <taxon>Hexapoda</taxon>
        <taxon>Insecta</taxon>
        <taxon>Pterygota</taxon>
        <taxon>Neoptera</taxon>
        <taxon>Paraneoptera</taxon>
        <taxon>Hemiptera</taxon>
        <taxon>Sternorrhyncha</taxon>
        <taxon>Aphidomorpha</taxon>
        <taxon>Aphidoidea</taxon>
        <taxon>Aphididae</taxon>
        <taxon>Macrosiphini</taxon>
        <taxon>Macrosiphum</taxon>
    </lineage>
</organism>
<dbReference type="AlphaFoldDB" id="A0AAV0XGQ9"/>
<feature type="signal peptide" evidence="1">
    <location>
        <begin position="1"/>
        <end position="22"/>
    </location>
</feature>
<proteinExistence type="predicted"/>
<reference evidence="2 3" key="1">
    <citation type="submission" date="2023-01" db="EMBL/GenBank/DDBJ databases">
        <authorList>
            <person name="Whitehead M."/>
        </authorList>
    </citation>
    <scope>NUCLEOTIDE SEQUENCE [LARGE SCALE GENOMIC DNA]</scope>
</reference>
<keyword evidence="1" id="KW-0732">Signal</keyword>
<accession>A0AAV0XGQ9</accession>
<evidence type="ECO:0000313" key="3">
    <source>
        <dbReference type="Proteomes" id="UP001160148"/>
    </source>
</evidence>
<evidence type="ECO:0000313" key="2">
    <source>
        <dbReference type="EMBL" id="CAI6367555.1"/>
    </source>
</evidence>
<dbReference type="EMBL" id="CARXXK010000005">
    <property type="protein sequence ID" value="CAI6367555.1"/>
    <property type="molecule type" value="Genomic_DNA"/>
</dbReference>
<evidence type="ECO:0000256" key="1">
    <source>
        <dbReference type="SAM" id="SignalP"/>
    </source>
</evidence>
<sequence length="85" mass="9631">MSSYHTWLRVVLAFALLAVVYGAPIWEELFGFPPRQHYHRNSQPTARTPKAGGKEKYKATCWVINADNYAFPGQSPYPSAPLCPY</sequence>
<name>A0AAV0XGQ9_9HEMI</name>
<keyword evidence="3" id="KW-1185">Reference proteome</keyword>